<reference evidence="3 4" key="1">
    <citation type="submission" date="2012-04" db="EMBL/GenBank/DDBJ databases">
        <title>The Genome Sequence of Saprolegnia declina VS20.</title>
        <authorList>
            <consortium name="The Broad Institute Genome Sequencing Platform"/>
            <person name="Russ C."/>
            <person name="Nusbaum C."/>
            <person name="Tyler B."/>
            <person name="van West P."/>
            <person name="Dieguez-Uribeondo J."/>
            <person name="de Bruijn I."/>
            <person name="Tripathy S."/>
            <person name="Jiang R."/>
            <person name="Young S.K."/>
            <person name="Zeng Q."/>
            <person name="Gargeya S."/>
            <person name="Fitzgerald M."/>
            <person name="Haas B."/>
            <person name="Abouelleil A."/>
            <person name="Alvarado L."/>
            <person name="Arachchi H.M."/>
            <person name="Berlin A."/>
            <person name="Chapman S.B."/>
            <person name="Goldberg J."/>
            <person name="Griggs A."/>
            <person name="Gujja S."/>
            <person name="Hansen M."/>
            <person name="Howarth C."/>
            <person name="Imamovic A."/>
            <person name="Larimer J."/>
            <person name="McCowen C."/>
            <person name="Montmayeur A."/>
            <person name="Murphy C."/>
            <person name="Neiman D."/>
            <person name="Pearson M."/>
            <person name="Priest M."/>
            <person name="Roberts A."/>
            <person name="Saif S."/>
            <person name="Shea T."/>
            <person name="Sisk P."/>
            <person name="Sykes S."/>
            <person name="Wortman J."/>
            <person name="Nusbaum C."/>
            <person name="Birren B."/>
        </authorList>
    </citation>
    <scope>NUCLEOTIDE SEQUENCE [LARGE SCALE GENOMIC DNA]</scope>
    <source>
        <strain evidence="3 4">VS20</strain>
    </source>
</reference>
<keyword evidence="1" id="KW-0812">Transmembrane</keyword>
<dbReference type="InterPro" id="IPR002123">
    <property type="entry name" value="Plipid/glycerol_acylTrfase"/>
</dbReference>
<dbReference type="Pfam" id="PF01553">
    <property type="entry name" value="Acyltransferase"/>
    <property type="match status" value="1"/>
</dbReference>
<dbReference type="GeneID" id="19943105"/>
<keyword evidence="1" id="KW-1133">Transmembrane helix</keyword>
<dbReference type="PANTHER" id="PTHR22753:SF14">
    <property type="entry name" value="MONOACYLGLYCEROL_DIACYLGLYCEROL O-ACYLTRANSFERASE"/>
    <property type="match status" value="1"/>
</dbReference>
<keyword evidence="1" id="KW-0472">Membrane</keyword>
<dbReference type="Proteomes" id="UP000030762">
    <property type="component" value="Unassembled WGS sequence"/>
</dbReference>
<dbReference type="AlphaFoldDB" id="T0R0N2"/>
<gene>
    <name evidence="3" type="ORF">SDRG_02378</name>
</gene>
<protein>
    <recommendedName>
        <fullName evidence="2">Phospholipid/glycerol acyltransferase domain-containing protein</fullName>
    </recommendedName>
</protein>
<organism evidence="3 4">
    <name type="scientific">Saprolegnia diclina (strain VS20)</name>
    <dbReference type="NCBI Taxonomy" id="1156394"/>
    <lineage>
        <taxon>Eukaryota</taxon>
        <taxon>Sar</taxon>
        <taxon>Stramenopiles</taxon>
        <taxon>Oomycota</taxon>
        <taxon>Saprolegniomycetes</taxon>
        <taxon>Saprolegniales</taxon>
        <taxon>Saprolegniaceae</taxon>
        <taxon>Saprolegnia</taxon>
    </lineage>
</organism>
<feature type="domain" description="Phospholipid/glycerol acyltransferase" evidence="2">
    <location>
        <begin position="35"/>
        <end position="165"/>
    </location>
</feature>
<dbReference type="STRING" id="1156394.T0R0N2"/>
<dbReference type="RefSeq" id="XP_008606185.1">
    <property type="nucleotide sequence ID" value="XM_008607963.1"/>
</dbReference>
<evidence type="ECO:0000313" key="3">
    <source>
        <dbReference type="EMBL" id="EQC40486.1"/>
    </source>
</evidence>
<name>T0R0N2_SAPDV</name>
<dbReference type="InParanoid" id="T0R0N2"/>
<dbReference type="eggNOG" id="ENOG502S9CI">
    <property type="taxonomic scope" value="Eukaryota"/>
</dbReference>
<dbReference type="VEuPathDB" id="FungiDB:SDRG_02378"/>
<evidence type="ECO:0000256" key="1">
    <source>
        <dbReference type="SAM" id="Phobius"/>
    </source>
</evidence>
<keyword evidence="4" id="KW-1185">Reference proteome</keyword>
<dbReference type="GO" id="GO:0016020">
    <property type="term" value="C:membrane"/>
    <property type="evidence" value="ECO:0007669"/>
    <property type="project" value="TreeGrafter"/>
</dbReference>
<feature type="transmembrane region" description="Helical" evidence="1">
    <location>
        <begin position="14"/>
        <end position="35"/>
    </location>
</feature>
<dbReference type="OrthoDB" id="44277at2759"/>
<dbReference type="EMBL" id="JH767136">
    <property type="protein sequence ID" value="EQC40486.1"/>
    <property type="molecule type" value="Genomic_DNA"/>
</dbReference>
<accession>T0R0N2</accession>
<evidence type="ECO:0000313" key="4">
    <source>
        <dbReference type="Proteomes" id="UP000030762"/>
    </source>
</evidence>
<dbReference type="PANTHER" id="PTHR22753">
    <property type="entry name" value="TRANSMEMBRANE PROTEIN 68"/>
    <property type="match status" value="1"/>
</dbReference>
<evidence type="ECO:0000259" key="2">
    <source>
        <dbReference type="Pfam" id="PF01553"/>
    </source>
</evidence>
<sequence>MARSAGFVDFSANAFYIFVYTTLYAFLSVLFQWSIEGHEHIPKDKATRILFVGYHTTHNWDLLLTGMSLRDVLDEAPVGIMHRTLVALNPWLRLLGAIQGTRQNVLEMYNRGHRACMVIPGGAEEAVAGFEHAYTVDWKSSSGRVRTGFAELAMDAKCVVVPVVVQNAQEMYFNPLFYLVNVTGLSRAYDHLLALPYGVGWVFLQLKLALWMTLTFPTSIPMPVKATLKVGKALRPRKAESPAVFARRVETAYRQFLHRENPGGLDYTRAVQARLAPSRQPK</sequence>
<proteinExistence type="predicted"/>
<dbReference type="GO" id="GO:0016746">
    <property type="term" value="F:acyltransferase activity"/>
    <property type="evidence" value="ECO:0007669"/>
    <property type="project" value="InterPro"/>
</dbReference>